<name>A0ABU4HVV1_9ACTN</name>
<dbReference type="EMBL" id="JAWSTH010000088">
    <property type="protein sequence ID" value="MDW5597453.1"/>
    <property type="molecule type" value="Genomic_DNA"/>
</dbReference>
<reference evidence="3" key="1">
    <citation type="submission" date="2023-07" db="EMBL/GenBank/DDBJ databases">
        <title>Conexibacter stalactiti sp. nov., isolated from stalactites in a lava cave and emended description of the genus Conexibacter.</title>
        <authorList>
            <person name="Lee S.D."/>
        </authorList>
    </citation>
    <scope>NUCLEOTIDE SEQUENCE [LARGE SCALE GENOMIC DNA]</scope>
    <source>
        <strain evidence="3">KCTC 39840</strain>
    </source>
</reference>
<dbReference type="RefSeq" id="WP_318599916.1">
    <property type="nucleotide sequence ID" value="NZ_JAWSTH010000088.1"/>
</dbReference>
<feature type="chain" id="PRO_5047455349" evidence="1">
    <location>
        <begin position="30"/>
        <end position="325"/>
    </location>
</feature>
<keyword evidence="1" id="KW-0732">Signal</keyword>
<feature type="signal peptide" evidence="1">
    <location>
        <begin position="1"/>
        <end position="29"/>
    </location>
</feature>
<protein>
    <submittedName>
        <fullName evidence="2">Uncharacterized protein</fullName>
    </submittedName>
</protein>
<evidence type="ECO:0000313" key="3">
    <source>
        <dbReference type="Proteomes" id="UP001284601"/>
    </source>
</evidence>
<gene>
    <name evidence="2" type="ORF">R7226_24100</name>
</gene>
<proteinExistence type="predicted"/>
<accession>A0ABU4HVV1</accession>
<comment type="caution">
    <text evidence="2">The sequence shown here is derived from an EMBL/GenBank/DDBJ whole genome shotgun (WGS) entry which is preliminary data.</text>
</comment>
<sequence length="325" mass="35014">MSRRTSLASFAGICLAAVTTTALVTSAHATTGVGTGLPQPRVDVAKADGEQFVGRYSIGEIDRRAKVTSGQLMIDYTDTEKPFLIGSLAIYGFDRDGRQQTSAAITYPFSFADDVLTGRVISQGTYRQIGSIRLPVPRSTEELSGTLGWRGGTYQVVFDRLPVSDLATALPQAKQIDAVPLRLKNRGLGARDSAFYGRWELVPSRDDVGKASSLYAPLVRAATAVSDDELVPDSGHLQLFEVESRFDPPAPGGMMTLHAPGSTRAEFLTDFRWEGPWRTAIVRGGSDGGPVVGRFTGRVSGDTLVGTLRNGDLSIELTFTRPKQR</sequence>
<organism evidence="2 3">
    <name type="scientific">Conexibacter stalactiti</name>
    <dbReference type="NCBI Taxonomy" id="1940611"/>
    <lineage>
        <taxon>Bacteria</taxon>
        <taxon>Bacillati</taxon>
        <taxon>Actinomycetota</taxon>
        <taxon>Thermoleophilia</taxon>
        <taxon>Solirubrobacterales</taxon>
        <taxon>Conexibacteraceae</taxon>
        <taxon>Conexibacter</taxon>
    </lineage>
</organism>
<evidence type="ECO:0000313" key="2">
    <source>
        <dbReference type="EMBL" id="MDW5597453.1"/>
    </source>
</evidence>
<dbReference type="Proteomes" id="UP001284601">
    <property type="component" value="Unassembled WGS sequence"/>
</dbReference>
<evidence type="ECO:0000256" key="1">
    <source>
        <dbReference type="SAM" id="SignalP"/>
    </source>
</evidence>
<keyword evidence="3" id="KW-1185">Reference proteome</keyword>